<dbReference type="InterPro" id="IPR051025">
    <property type="entry name" value="RhoGAP"/>
</dbReference>
<dbReference type="OrthoDB" id="185175at2759"/>
<dbReference type="AlphaFoldDB" id="A0A8J6ARV4"/>
<evidence type="ECO:0000256" key="2">
    <source>
        <dbReference type="SAM" id="MobiDB-lite"/>
    </source>
</evidence>
<keyword evidence="1" id="KW-0343">GTPase activation</keyword>
<evidence type="ECO:0000313" key="5">
    <source>
        <dbReference type="Proteomes" id="UP000717585"/>
    </source>
</evidence>
<dbReference type="EMBL" id="JAHDYR010000067">
    <property type="protein sequence ID" value="KAG9389835.1"/>
    <property type="molecule type" value="Genomic_DNA"/>
</dbReference>
<feature type="region of interest" description="Disordered" evidence="2">
    <location>
        <begin position="193"/>
        <end position="234"/>
    </location>
</feature>
<dbReference type="InterPro" id="IPR000198">
    <property type="entry name" value="RhoGAP_dom"/>
</dbReference>
<dbReference type="GO" id="GO:0005096">
    <property type="term" value="F:GTPase activator activity"/>
    <property type="evidence" value="ECO:0007669"/>
    <property type="project" value="UniProtKB-KW"/>
</dbReference>
<protein>
    <recommendedName>
        <fullName evidence="3">Rho-GAP domain-containing protein</fullName>
    </recommendedName>
</protein>
<evidence type="ECO:0000313" key="4">
    <source>
        <dbReference type="EMBL" id="KAG9389835.1"/>
    </source>
</evidence>
<evidence type="ECO:0000256" key="1">
    <source>
        <dbReference type="ARBA" id="ARBA00022468"/>
    </source>
</evidence>
<gene>
    <name evidence="4" type="ORF">J8273_8514</name>
</gene>
<feature type="domain" description="Rho-GAP" evidence="3">
    <location>
        <begin position="1"/>
        <end position="191"/>
    </location>
</feature>
<dbReference type="SUPFAM" id="SSF48350">
    <property type="entry name" value="GTPase activation domain, GAP"/>
    <property type="match status" value="1"/>
</dbReference>
<dbReference type="GO" id="GO:0007165">
    <property type="term" value="P:signal transduction"/>
    <property type="evidence" value="ECO:0007669"/>
    <property type="project" value="InterPro"/>
</dbReference>
<accession>A0A8J6ARV4</accession>
<dbReference type="InterPro" id="IPR008936">
    <property type="entry name" value="Rho_GTPase_activation_prot"/>
</dbReference>
<reference evidence="4" key="1">
    <citation type="submission" date="2021-05" db="EMBL/GenBank/DDBJ databases">
        <title>A free-living protist that lacks canonical eukaryotic 1 DNA replication and segregation systems.</title>
        <authorList>
            <person name="Salas-Leiva D.E."/>
            <person name="Tromer E.C."/>
            <person name="Curtis B.A."/>
            <person name="Jerlstrom-Hultqvist J."/>
            <person name="Kolisko M."/>
            <person name="Yi Z."/>
            <person name="Salas-Leiva J.S."/>
            <person name="Gallot-Lavallee L."/>
            <person name="Kops G.J.P.L."/>
            <person name="Archibald J.M."/>
            <person name="Simpson A.G.B."/>
            <person name="Roger A.J."/>
        </authorList>
    </citation>
    <scope>NUCLEOTIDE SEQUENCE</scope>
    <source>
        <strain evidence="4">BICM</strain>
    </source>
</reference>
<dbReference type="PANTHER" id="PTHR15228:SF25">
    <property type="entry name" value="F-BAR DOMAIN-CONTAINING PROTEIN"/>
    <property type="match status" value="1"/>
</dbReference>
<dbReference type="PANTHER" id="PTHR15228">
    <property type="entry name" value="SPERMATHECAL PHYSIOLOGY VARIANT"/>
    <property type="match status" value="1"/>
</dbReference>
<organism evidence="4 5">
    <name type="scientific">Carpediemonas membranifera</name>
    <dbReference type="NCBI Taxonomy" id="201153"/>
    <lineage>
        <taxon>Eukaryota</taxon>
        <taxon>Metamonada</taxon>
        <taxon>Carpediemonas-like organisms</taxon>
        <taxon>Carpediemonas</taxon>
    </lineage>
</organism>
<evidence type="ECO:0000259" key="3">
    <source>
        <dbReference type="PROSITE" id="PS50238"/>
    </source>
</evidence>
<keyword evidence="5" id="KW-1185">Reference proteome</keyword>
<name>A0A8J6ARV4_9EUKA</name>
<dbReference type="SMART" id="SM00324">
    <property type="entry name" value="RhoGAP"/>
    <property type="match status" value="1"/>
</dbReference>
<proteinExistence type="predicted"/>
<dbReference type="Proteomes" id="UP000717585">
    <property type="component" value="Unassembled WGS sequence"/>
</dbReference>
<feature type="compositionally biased region" description="Acidic residues" evidence="2">
    <location>
        <begin position="214"/>
        <end position="228"/>
    </location>
</feature>
<comment type="caution">
    <text evidence="4">The sequence shown here is derived from an EMBL/GenBank/DDBJ whole genome shotgun (WGS) entry which is preliminary data.</text>
</comment>
<dbReference type="Pfam" id="PF00620">
    <property type="entry name" value="RhoGAP"/>
    <property type="match status" value="1"/>
</dbReference>
<dbReference type="CDD" id="cd00159">
    <property type="entry name" value="RhoGAP"/>
    <property type="match status" value="1"/>
</dbReference>
<dbReference type="PROSITE" id="PS50238">
    <property type="entry name" value="RHOGAP"/>
    <property type="match status" value="1"/>
</dbReference>
<sequence>MAKKTVHELPSEEISPCLIETVSYIKRRALDVEGIFRIPGPGSEVQKLYKQYQNGKRPDLEKIKDAATVCSLLKLYLRELPEPITTFELYDCFKAIYEINKDETMRVNTLHNIITEILPPRQSKEFSLILEMLHEVSNHSAANKMTAANLAIVFGPNLLRSPSQDPQTQFADLNMATGIVRFLIEHWPQVVGTQKPPLPSLPPTRRTKPLPEIPVEEPEDEAEDEEKKEEERQAVRARAKDLLLALYINKRTIDDYSALAEQLVYQNGDHSDIIAHEAMYAAIEEASIFVGKLDRKLKNIAKTAGLNPIFMSLRPAEEGYDAGSLEVEPNV</sequence>
<dbReference type="Gene3D" id="1.10.555.10">
    <property type="entry name" value="Rho GTPase activation protein"/>
    <property type="match status" value="1"/>
</dbReference>